<dbReference type="OrthoDB" id="9789524at2"/>
<dbReference type="InterPro" id="IPR038461">
    <property type="entry name" value="Schlafen_AlbA_2_dom_sf"/>
</dbReference>
<organism evidence="2 3">
    <name type="scientific">Polyangium spumosum</name>
    <dbReference type="NCBI Taxonomy" id="889282"/>
    <lineage>
        <taxon>Bacteria</taxon>
        <taxon>Pseudomonadati</taxon>
        <taxon>Myxococcota</taxon>
        <taxon>Polyangia</taxon>
        <taxon>Polyangiales</taxon>
        <taxon>Polyangiaceae</taxon>
        <taxon>Polyangium</taxon>
    </lineage>
</organism>
<dbReference type="EMBL" id="WJIE01000001">
    <property type="protein sequence ID" value="MRG90563.1"/>
    <property type="molecule type" value="Genomic_DNA"/>
</dbReference>
<reference evidence="2 3" key="1">
    <citation type="submission" date="2019-10" db="EMBL/GenBank/DDBJ databases">
        <title>A soil myxobacterium in the family Polyangiaceae.</title>
        <authorList>
            <person name="Li Y."/>
            <person name="Wang J."/>
        </authorList>
    </citation>
    <scope>NUCLEOTIDE SEQUENCE [LARGE SCALE GENOMIC DNA]</scope>
    <source>
        <strain evidence="2 3">DSM 14734</strain>
    </source>
</reference>
<name>A0A6N7PES7_9BACT</name>
<feature type="domain" description="Schlafen AlbA-2" evidence="1">
    <location>
        <begin position="14"/>
        <end position="127"/>
    </location>
</feature>
<dbReference type="InterPro" id="IPR038475">
    <property type="entry name" value="RecG_C_sf"/>
</dbReference>
<sequence length="394" mass="43524">MEREELEEMLRDVESDRVERTRSAKDAEKIGQAICAFANDLPNSRKPGYLFMGANDDGSASGLVIKDQLLQSLAAFRSDGDIQPIPSINVQKWSLAGGEMAVVEVLPSDLPPVRYKGLVWIRIGPRKGVASEQDERVLSERRALLARTWDARPCRGSSLADLSLDLFSLTYRTYAVAPEVIEENHRSIEQQLAALRFLDTRESCPTNAGVLLFAKDPLFFVPGAYVQYVHYDGPTQAEDVLRERRFSGDLLSVLRGLDDLAASIEGARPVALPQGGDRTICDYPRRAMHELLVNAVIHRNYDGSSTPVSVNHFSDRIEILSPGGLYPDLTPDQFPGGTSYRNPVLAESAKVLGFVNRFGRGIAIVQAELARNGSPPAVFEPGYNRFLVTVPRRT</sequence>
<dbReference type="InterPro" id="IPR007421">
    <property type="entry name" value="Schlafen_AlbA_2_dom"/>
</dbReference>
<keyword evidence="3" id="KW-1185">Reference proteome</keyword>
<protein>
    <submittedName>
        <fullName evidence="2">Transcriptional regulator</fullName>
    </submittedName>
</protein>
<evidence type="ECO:0000259" key="1">
    <source>
        <dbReference type="Pfam" id="PF04326"/>
    </source>
</evidence>
<dbReference type="Gene3D" id="3.30.565.60">
    <property type="match status" value="1"/>
</dbReference>
<dbReference type="Pfam" id="PF04326">
    <property type="entry name" value="SLFN_AlbA_2"/>
    <property type="match status" value="1"/>
</dbReference>
<comment type="caution">
    <text evidence="2">The sequence shown here is derived from an EMBL/GenBank/DDBJ whole genome shotgun (WGS) entry which is preliminary data.</text>
</comment>
<dbReference type="RefSeq" id="WP_153817465.1">
    <property type="nucleotide sequence ID" value="NZ_WJIE01000001.1"/>
</dbReference>
<dbReference type="PANTHER" id="PTHR30595">
    <property type="entry name" value="GLPR-RELATED TRANSCRIPTIONAL REPRESSOR"/>
    <property type="match status" value="1"/>
</dbReference>
<dbReference type="PANTHER" id="PTHR30595:SF6">
    <property type="entry name" value="SCHLAFEN ALBA-2 DOMAIN-CONTAINING PROTEIN"/>
    <property type="match status" value="1"/>
</dbReference>
<accession>A0A6N7PES7</accession>
<dbReference type="Gene3D" id="3.30.950.30">
    <property type="entry name" value="Schlafen, AAA domain"/>
    <property type="match status" value="1"/>
</dbReference>
<evidence type="ECO:0000313" key="3">
    <source>
        <dbReference type="Proteomes" id="UP000440224"/>
    </source>
</evidence>
<dbReference type="Pfam" id="PF13749">
    <property type="entry name" value="HATPase_c_4"/>
    <property type="match status" value="1"/>
</dbReference>
<dbReference type="AlphaFoldDB" id="A0A6N7PES7"/>
<gene>
    <name evidence="2" type="ORF">GF068_01280</name>
</gene>
<evidence type="ECO:0000313" key="2">
    <source>
        <dbReference type="EMBL" id="MRG90563.1"/>
    </source>
</evidence>
<dbReference type="Proteomes" id="UP000440224">
    <property type="component" value="Unassembled WGS sequence"/>
</dbReference>
<proteinExistence type="predicted"/>